<accession>A0A2W4F4L8</accession>
<dbReference type="PANTHER" id="PTHR43762">
    <property type="entry name" value="L-GULONOLACTONE OXIDASE"/>
    <property type="match status" value="1"/>
</dbReference>
<dbReference type="Proteomes" id="UP000248925">
    <property type="component" value="Unassembled WGS sequence"/>
</dbReference>
<dbReference type="InterPro" id="IPR016166">
    <property type="entry name" value="FAD-bd_PCMH"/>
</dbReference>
<dbReference type="PIRSF" id="PIRSF000136">
    <property type="entry name" value="LGO_GLO"/>
    <property type="match status" value="1"/>
</dbReference>
<proteinExistence type="predicted"/>
<dbReference type="SUPFAM" id="SSF56176">
    <property type="entry name" value="FAD-binding/transporter-associated domain-like"/>
    <property type="match status" value="1"/>
</dbReference>
<dbReference type="OrthoDB" id="9800184at2"/>
<name>A0A2W4F4L8_9HYPH</name>
<dbReference type="InterPro" id="IPR016169">
    <property type="entry name" value="FAD-bd_PCMH_sub2"/>
</dbReference>
<dbReference type="PROSITE" id="PS51387">
    <property type="entry name" value="FAD_PCMH"/>
    <property type="match status" value="1"/>
</dbReference>
<keyword evidence="2" id="KW-0274">FAD</keyword>
<dbReference type="InterPro" id="IPR010031">
    <property type="entry name" value="FAD_lactone_oxidase-like"/>
</dbReference>
<dbReference type="Gene3D" id="1.10.45.10">
    <property type="entry name" value="Vanillyl-alcohol Oxidase, Chain A, domain 4"/>
    <property type="match status" value="1"/>
</dbReference>
<evidence type="ECO:0000313" key="5">
    <source>
        <dbReference type="EMBL" id="PZM16783.1"/>
    </source>
</evidence>
<dbReference type="Gene3D" id="3.30.465.10">
    <property type="match status" value="1"/>
</dbReference>
<gene>
    <name evidence="5" type="ORF">CPY51_00570</name>
</gene>
<dbReference type="EMBL" id="PCDP01000001">
    <property type="protein sequence ID" value="PZM16783.1"/>
    <property type="molecule type" value="Genomic_DNA"/>
</dbReference>
<dbReference type="Gene3D" id="3.30.70.2520">
    <property type="match status" value="1"/>
</dbReference>
<reference evidence="5 6" key="1">
    <citation type="journal article" date="2018" name="Sci. Rep.">
        <title>Rhizobium tumorigenes sp. nov., a novel plant tumorigenic bacterium isolated from cane gall tumors on thornless blackberry.</title>
        <authorList>
            <person name="Kuzmanovi N."/>
            <person name="Smalla K."/>
            <person name="Gronow S."/>
            <person name="PuBawska J."/>
        </authorList>
    </citation>
    <scope>NUCLEOTIDE SEQUENCE [LARGE SCALE GENOMIC DNA]</scope>
    <source>
        <strain evidence="5 6">CCBAU 85046</strain>
    </source>
</reference>
<dbReference type="Pfam" id="PF01565">
    <property type="entry name" value="FAD_binding_4"/>
    <property type="match status" value="1"/>
</dbReference>
<dbReference type="InterPro" id="IPR016171">
    <property type="entry name" value="Vanillyl_alc_oxidase_C-sub2"/>
</dbReference>
<comment type="caution">
    <text evidence="5">The sequence shown here is derived from an EMBL/GenBank/DDBJ whole genome shotgun (WGS) entry which is preliminary data.</text>
</comment>
<keyword evidence="3" id="KW-0560">Oxidoreductase</keyword>
<evidence type="ECO:0000259" key="4">
    <source>
        <dbReference type="PROSITE" id="PS51387"/>
    </source>
</evidence>
<dbReference type="InterPro" id="IPR016167">
    <property type="entry name" value="FAD-bd_PCMH_sub1"/>
</dbReference>
<dbReference type="GO" id="GO:0016020">
    <property type="term" value="C:membrane"/>
    <property type="evidence" value="ECO:0007669"/>
    <property type="project" value="InterPro"/>
</dbReference>
<protein>
    <submittedName>
        <fullName evidence="5">FAD-dependent oxidoreductase</fullName>
    </submittedName>
</protein>
<dbReference type="AlphaFoldDB" id="A0A2W4F4L8"/>
<dbReference type="Gene3D" id="3.30.43.10">
    <property type="entry name" value="Uridine Diphospho-n-acetylenolpyruvylglucosamine Reductase, domain 2"/>
    <property type="match status" value="1"/>
</dbReference>
<dbReference type="GO" id="GO:0071949">
    <property type="term" value="F:FAD binding"/>
    <property type="evidence" value="ECO:0007669"/>
    <property type="project" value="InterPro"/>
</dbReference>
<sequence>MKNVFDQGGHWRNWVGNQSCITRYRGEPTSEAELCEMVAQAVSQGLNVRCVGSGHSFTPVAITSGLLLSLSRMKGVRHIDREARRVTVSAGTTINELGRVLKENGLSMVNQGDIDSQALAGALTTGTHGTGSTLGNLASSIVGMKLVQPNGELLTVDENNQDLLRASRVSLGTLGVISELTLQLMDTYNLHETIWREDFDACMEMHDDLAAKHRHFSFFWCPTERSRHCYCLPDTAATSKSGKTTDVCEMKIMDITDRPPMETEFEKIAYSSEIYPIVYVPNFHELEYAVPVAYGKQAVQEVRKLMLEKYPECIYPIEYRFTAGDNAWMSPFFEQDSVTVSVSGEPGTDYWPYLRDVDAILRGFGSRPHWGKLHFLTSDDVTDIYPKSAEFRALRRKLDPQGVYLNDHLTQLFN</sequence>
<evidence type="ECO:0000256" key="3">
    <source>
        <dbReference type="ARBA" id="ARBA00023002"/>
    </source>
</evidence>
<evidence type="ECO:0000313" key="6">
    <source>
        <dbReference type="Proteomes" id="UP000248925"/>
    </source>
</evidence>
<dbReference type="PANTHER" id="PTHR43762:SF1">
    <property type="entry name" value="D-ARABINONO-1,4-LACTONE OXIDASE"/>
    <property type="match status" value="1"/>
</dbReference>
<dbReference type="InterPro" id="IPR006094">
    <property type="entry name" value="Oxid_FAD_bind_N"/>
</dbReference>
<feature type="domain" description="FAD-binding PCMH-type" evidence="4">
    <location>
        <begin position="16"/>
        <end position="187"/>
    </location>
</feature>
<evidence type="ECO:0000256" key="1">
    <source>
        <dbReference type="ARBA" id="ARBA00022630"/>
    </source>
</evidence>
<dbReference type="InterPro" id="IPR036318">
    <property type="entry name" value="FAD-bd_PCMH-like_sf"/>
</dbReference>
<organism evidence="5 6">
    <name type="scientific">Rhizobium tubonense</name>
    <dbReference type="NCBI Taxonomy" id="484088"/>
    <lineage>
        <taxon>Bacteria</taxon>
        <taxon>Pseudomonadati</taxon>
        <taxon>Pseudomonadota</taxon>
        <taxon>Alphaproteobacteria</taxon>
        <taxon>Hyphomicrobiales</taxon>
        <taxon>Rhizobiaceae</taxon>
        <taxon>Rhizobium/Agrobacterium group</taxon>
        <taxon>Rhizobium</taxon>
    </lineage>
</organism>
<evidence type="ECO:0000256" key="2">
    <source>
        <dbReference type="ARBA" id="ARBA00022827"/>
    </source>
</evidence>
<dbReference type="GO" id="GO:0003885">
    <property type="term" value="F:D-arabinono-1,4-lactone oxidase activity"/>
    <property type="evidence" value="ECO:0007669"/>
    <property type="project" value="InterPro"/>
</dbReference>
<dbReference type="InterPro" id="IPR007173">
    <property type="entry name" value="ALO_C"/>
</dbReference>
<keyword evidence="1" id="KW-0285">Flavoprotein</keyword>
<dbReference type="Pfam" id="PF04030">
    <property type="entry name" value="ALO"/>
    <property type="match status" value="1"/>
</dbReference>
<dbReference type="RefSeq" id="WP_111158113.1">
    <property type="nucleotide sequence ID" value="NZ_PCDP01000001.1"/>
</dbReference>
<keyword evidence="6" id="KW-1185">Reference proteome</keyword>